<keyword evidence="9" id="KW-1185">Reference proteome</keyword>
<evidence type="ECO:0000256" key="7">
    <source>
        <dbReference type="SAM" id="Phobius"/>
    </source>
</evidence>
<feature type="transmembrane region" description="Helical" evidence="7">
    <location>
        <begin position="135"/>
        <end position="152"/>
    </location>
</feature>
<feature type="transmembrane region" description="Helical" evidence="7">
    <location>
        <begin position="314"/>
        <end position="333"/>
    </location>
</feature>
<dbReference type="PANTHER" id="PTHR43549:SF3">
    <property type="entry name" value="MULTIDRUG RESISTANCE PROTEIN YPNP-RELATED"/>
    <property type="match status" value="1"/>
</dbReference>
<dbReference type="Proteomes" id="UP001286174">
    <property type="component" value="Unassembled WGS sequence"/>
</dbReference>
<evidence type="ECO:0000313" key="8">
    <source>
        <dbReference type="EMBL" id="MDX8419397.1"/>
    </source>
</evidence>
<keyword evidence="4 7" id="KW-0812">Transmembrane</keyword>
<evidence type="ECO:0000256" key="1">
    <source>
        <dbReference type="ARBA" id="ARBA00004651"/>
    </source>
</evidence>
<dbReference type="GO" id="GO:0042910">
    <property type="term" value="F:xenobiotic transmembrane transporter activity"/>
    <property type="evidence" value="ECO:0007669"/>
    <property type="project" value="InterPro"/>
</dbReference>
<dbReference type="EMBL" id="JALBUR010000008">
    <property type="protein sequence ID" value="MDX8419397.1"/>
    <property type="molecule type" value="Genomic_DNA"/>
</dbReference>
<feature type="transmembrane region" description="Helical" evidence="7">
    <location>
        <begin position="12"/>
        <end position="35"/>
    </location>
</feature>
<keyword evidence="5 7" id="KW-1133">Transmembrane helix</keyword>
<evidence type="ECO:0000256" key="2">
    <source>
        <dbReference type="ARBA" id="ARBA00022448"/>
    </source>
</evidence>
<feature type="transmembrane region" description="Helical" evidence="7">
    <location>
        <begin position="97"/>
        <end position="115"/>
    </location>
</feature>
<proteinExistence type="predicted"/>
<keyword evidence="6 7" id="KW-0472">Membrane</keyword>
<sequence length="450" mass="47978">MNHGNFTEGKIFLPLLEFALPVLLALFLQSLYGAVDLLVVGQFATSADVSAVATGSQIMFTVTNVVASLAMGTTVLIGQQMGAGHHEDAGRTMGTSIVFFTVLALILGAAMVAGTKPIAHIMNAPDEAFDMTCDYMRICSFGMVFIVGYNLIGSLFRGLGNSKLPLLTVAIAAVINIFGDLFCVCVLHMGAAGAAAATVASQAFSLLISYLLIRRMELPFPFSKKQLRWNGDLIKRVTGLGFPIALSDFLVGLSFLVIVAIVNVLGVTASAGVGVAEKVCGFIMLVPSAFGQSMAAFAAQNYGAGKLERARKGLLYGLAVSWGIGAIMAYLSFFHGDLLCGIFAREPDVIAAGWQYLKAYGIDCLLTPIFFNLAGYFNGCGRTRFVMAENLIGGIGIRLPVSYLMSKVRPVSLFRIGLATPMASFVQNVLCVVYFVMLEKQQKRVQGVQS</sequence>
<evidence type="ECO:0000256" key="5">
    <source>
        <dbReference type="ARBA" id="ARBA00022989"/>
    </source>
</evidence>
<feature type="transmembrane region" description="Helical" evidence="7">
    <location>
        <begin position="164"/>
        <end position="189"/>
    </location>
</feature>
<gene>
    <name evidence="8" type="ORF">MOZ60_04725</name>
</gene>
<keyword evidence="2" id="KW-0813">Transport</keyword>
<dbReference type="InterPro" id="IPR052031">
    <property type="entry name" value="Membrane_Transporter-Flippase"/>
</dbReference>
<reference evidence="8 9" key="1">
    <citation type="submission" date="2022-03" db="EMBL/GenBank/DDBJ databases">
        <title>Novel taxa within the pig intestine.</title>
        <authorList>
            <person name="Wylensek D."/>
            <person name="Bishof K."/>
            <person name="Afrizal A."/>
            <person name="Clavel T."/>
        </authorList>
    </citation>
    <scope>NUCLEOTIDE SEQUENCE [LARGE SCALE GENOMIC DNA]</scope>
    <source>
        <strain evidence="8 9">CLA-KB-P133</strain>
    </source>
</reference>
<evidence type="ECO:0000256" key="4">
    <source>
        <dbReference type="ARBA" id="ARBA00022692"/>
    </source>
</evidence>
<protein>
    <submittedName>
        <fullName evidence="8">MATE family efflux transporter</fullName>
    </submittedName>
</protein>
<feature type="transmembrane region" description="Helical" evidence="7">
    <location>
        <begin position="413"/>
        <end position="436"/>
    </location>
</feature>
<comment type="caution">
    <text evidence="8">The sequence shown here is derived from an EMBL/GenBank/DDBJ whole genome shotgun (WGS) entry which is preliminary data.</text>
</comment>
<evidence type="ECO:0000256" key="6">
    <source>
        <dbReference type="ARBA" id="ARBA00023136"/>
    </source>
</evidence>
<dbReference type="GO" id="GO:0015297">
    <property type="term" value="F:antiporter activity"/>
    <property type="evidence" value="ECO:0007669"/>
    <property type="project" value="InterPro"/>
</dbReference>
<dbReference type="InterPro" id="IPR002528">
    <property type="entry name" value="MATE_fam"/>
</dbReference>
<dbReference type="PIRSF" id="PIRSF006603">
    <property type="entry name" value="DinF"/>
    <property type="match status" value="1"/>
</dbReference>
<dbReference type="RefSeq" id="WP_370595837.1">
    <property type="nucleotide sequence ID" value="NZ_JALBUR010000008.1"/>
</dbReference>
<comment type="subcellular location">
    <subcellularLocation>
        <location evidence="1">Cell membrane</location>
        <topology evidence="1">Multi-pass membrane protein</topology>
    </subcellularLocation>
</comment>
<accession>A0AB35U159</accession>
<dbReference type="NCBIfam" id="TIGR00797">
    <property type="entry name" value="matE"/>
    <property type="match status" value="1"/>
</dbReference>
<feature type="transmembrane region" description="Helical" evidence="7">
    <location>
        <begin position="55"/>
        <end position="77"/>
    </location>
</feature>
<dbReference type="CDD" id="cd13138">
    <property type="entry name" value="MATE_yoeA_like"/>
    <property type="match status" value="1"/>
</dbReference>
<feature type="transmembrane region" description="Helical" evidence="7">
    <location>
        <begin position="282"/>
        <end position="302"/>
    </location>
</feature>
<feature type="transmembrane region" description="Helical" evidence="7">
    <location>
        <begin position="233"/>
        <end position="262"/>
    </location>
</feature>
<organism evidence="8 9">
    <name type="scientific">Grylomicrobium aquisgranensis</name>
    <dbReference type="NCBI Taxonomy" id="2926318"/>
    <lineage>
        <taxon>Bacteria</taxon>
        <taxon>Bacillati</taxon>
        <taxon>Bacillota</taxon>
        <taxon>Erysipelotrichia</taxon>
        <taxon>Erysipelotrichales</taxon>
        <taxon>Erysipelotrichaceae</taxon>
        <taxon>Grylomicrobium</taxon>
    </lineage>
</organism>
<feature type="transmembrane region" description="Helical" evidence="7">
    <location>
        <begin position="195"/>
        <end position="213"/>
    </location>
</feature>
<keyword evidence="3" id="KW-1003">Cell membrane</keyword>
<dbReference type="InterPro" id="IPR048279">
    <property type="entry name" value="MdtK-like"/>
</dbReference>
<dbReference type="AlphaFoldDB" id="A0AB35U159"/>
<dbReference type="GO" id="GO:0005886">
    <property type="term" value="C:plasma membrane"/>
    <property type="evidence" value="ECO:0007669"/>
    <property type="project" value="UniProtKB-SubCell"/>
</dbReference>
<dbReference type="PANTHER" id="PTHR43549">
    <property type="entry name" value="MULTIDRUG RESISTANCE PROTEIN YPNP-RELATED"/>
    <property type="match status" value="1"/>
</dbReference>
<dbReference type="Pfam" id="PF01554">
    <property type="entry name" value="MatE"/>
    <property type="match status" value="2"/>
</dbReference>
<evidence type="ECO:0000313" key="9">
    <source>
        <dbReference type="Proteomes" id="UP001286174"/>
    </source>
</evidence>
<evidence type="ECO:0000256" key="3">
    <source>
        <dbReference type="ARBA" id="ARBA00022475"/>
    </source>
</evidence>
<name>A0AB35U159_9FIRM</name>